<feature type="region of interest" description="Disordered" evidence="1">
    <location>
        <begin position="258"/>
        <end position="284"/>
    </location>
</feature>
<sequence length="284" mass="29869">MAYHFTRKTILGTLATTLTLGLGSTAAFASVSHTSHHPVLDASQNRSKVTSSTQQTEDHHDSFNLRQLLLTTAAKDLNISASTLLSDLKSGNTLAEVASAHGVSASTLTSDLDATVQTQLNTEVTDGKLSSSQETTLTSHLDAWISDWVNGKLPNHPAGFHHGGWGAKFDFQGSILSTAAQDLNLSTSALESDLKSGKTLAEIASTQGVSTSTLISDLESSIQSDLNTAVSNGTLTATQETNIQSRLDSWITNWVNGTFPQGAHMQGGQPTTSSSDNSPTTNQA</sequence>
<dbReference type="EMBL" id="SORF01000004">
    <property type="protein sequence ID" value="TDY49493.1"/>
    <property type="molecule type" value="Genomic_DNA"/>
</dbReference>
<gene>
    <name evidence="3" type="ORF">C7445_1043</name>
</gene>
<comment type="caution">
    <text evidence="3">The sequence shown here is derived from an EMBL/GenBank/DDBJ whole genome shotgun (WGS) entry which is preliminary data.</text>
</comment>
<reference evidence="3 4" key="1">
    <citation type="submission" date="2019-03" db="EMBL/GenBank/DDBJ databases">
        <title>Genomic Encyclopedia of Type Strains, Phase IV (KMG-IV): sequencing the most valuable type-strain genomes for metagenomic binning, comparative biology and taxonomic classification.</title>
        <authorList>
            <person name="Goeker M."/>
        </authorList>
    </citation>
    <scope>NUCLEOTIDE SEQUENCE [LARGE SCALE GENOMIC DNA]</scope>
    <source>
        <strain evidence="3 4">DSM 17974</strain>
    </source>
</reference>
<keyword evidence="2" id="KW-0732">Signal</keyword>
<evidence type="ECO:0000256" key="1">
    <source>
        <dbReference type="SAM" id="MobiDB-lite"/>
    </source>
</evidence>
<keyword evidence="4" id="KW-1185">Reference proteome</keyword>
<dbReference type="RefSeq" id="WP_134158953.1">
    <property type="nucleotide sequence ID" value="NZ_BSUS01000001.1"/>
</dbReference>
<dbReference type="Gene3D" id="1.10.472.10">
    <property type="entry name" value="Cyclin-like"/>
    <property type="match status" value="1"/>
</dbReference>
<dbReference type="OrthoDB" id="2374170at2"/>
<feature type="compositionally biased region" description="Low complexity" evidence="1">
    <location>
        <begin position="270"/>
        <end position="284"/>
    </location>
</feature>
<proteinExistence type="predicted"/>
<evidence type="ECO:0000313" key="3">
    <source>
        <dbReference type="EMBL" id="TDY49493.1"/>
    </source>
</evidence>
<name>A0A4R8LPR4_9BACL</name>
<feature type="chain" id="PRO_5020486212" description="LysM domain-containing protein" evidence="2">
    <location>
        <begin position="30"/>
        <end position="284"/>
    </location>
</feature>
<feature type="compositionally biased region" description="Polar residues" evidence="1">
    <location>
        <begin position="42"/>
        <end position="55"/>
    </location>
</feature>
<feature type="signal peptide" evidence="2">
    <location>
        <begin position="1"/>
        <end position="29"/>
    </location>
</feature>
<dbReference type="AlphaFoldDB" id="A0A4R8LPR4"/>
<feature type="region of interest" description="Disordered" evidence="1">
    <location>
        <begin position="38"/>
        <end position="60"/>
    </location>
</feature>
<evidence type="ECO:0008006" key="5">
    <source>
        <dbReference type="Google" id="ProtNLM"/>
    </source>
</evidence>
<evidence type="ECO:0000256" key="2">
    <source>
        <dbReference type="SAM" id="SignalP"/>
    </source>
</evidence>
<evidence type="ECO:0000313" key="4">
    <source>
        <dbReference type="Proteomes" id="UP000294581"/>
    </source>
</evidence>
<dbReference type="Proteomes" id="UP000294581">
    <property type="component" value="Unassembled WGS sequence"/>
</dbReference>
<accession>A0A4R8LPR4</accession>
<organism evidence="3 4">
    <name type="scientific">Alicyclobacillus sacchari</name>
    <dbReference type="NCBI Taxonomy" id="392010"/>
    <lineage>
        <taxon>Bacteria</taxon>
        <taxon>Bacillati</taxon>
        <taxon>Bacillota</taxon>
        <taxon>Bacilli</taxon>
        <taxon>Bacillales</taxon>
        <taxon>Alicyclobacillaceae</taxon>
        <taxon>Alicyclobacillus</taxon>
    </lineage>
</organism>
<protein>
    <recommendedName>
        <fullName evidence="5">LysM domain-containing protein</fullName>
    </recommendedName>
</protein>